<proteinExistence type="inferred from homology"/>
<dbReference type="GO" id="GO:0006935">
    <property type="term" value="P:chemotaxis"/>
    <property type="evidence" value="ECO:0007669"/>
    <property type="project" value="UniProtKB-KW"/>
</dbReference>
<keyword evidence="5 9" id="KW-0472">Membrane</keyword>
<accession>A0A2T1KDW8</accession>
<dbReference type="PROSITE" id="PS50111">
    <property type="entry name" value="CHEMOTAXIS_TRANSDUC_2"/>
    <property type="match status" value="1"/>
</dbReference>
<feature type="domain" description="Methyl-accepting transducer" evidence="10">
    <location>
        <begin position="102"/>
        <end position="338"/>
    </location>
</feature>
<dbReference type="InterPro" id="IPR004089">
    <property type="entry name" value="MCPsignal_dom"/>
</dbReference>
<comment type="subcellular location">
    <subcellularLocation>
        <location evidence="1">Membrane</location>
    </subcellularLocation>
</comment>
<evidence type="ECO:0000256" key="1">
    <source>
        <dbReference type="ARBA" id="ARBA00004370"/>
    </source>
</evidence>
<dbReference type="SUPFAM" id="SSF58104">
    <property type="entry name" value="Methyl-accepting chemotaxis protein (MCP) signaling domain"/>
    <property type="match status" value="1"/>
</dbReference>
<gene>
    <name evidence="11" type="ORF">C7H08_11190</name>
</gene>
<dbReference type="Pfam" id="PF00015">
    <property type="entry name" value="MCPsignal"/>
    <property type="match status" value="1"/>
</dbReference>
<evidence type="ECO:0000256" key="7">
    <source>
        <dbReference type="ARBA" id="ARBA00029447"/>
    </source>
</evidence>
<reference evidence="11 12" key="1">
    <citation type="submission" date="2018-03" db="EMBL/GenBank/DDBJ databases">
        <title>Marinobacter brunus sp. nov., a marine bacterium of Gamma-proteobacteria isolated from the surface seawater of the South China Sea.</title>
        <authorList>
            <person name="Cheng H."/>
            <person name="Wu Y.-H."/>
            <person name="Xamxidin M."/>
            <person name="Xu X.-W."/>
        </authorList>
    </citation>
    <scope>NUCLEOTIDE SEQUENCE [LARGE SCALE GENOMIC DNA]</scope>
    <source>
        <strain evidence="11 12">JCM 30472</strain>
    </source>
</reference>
<sequence length="546" mass="59090">MGLLDRTTIIWGLGIAVLLAIICPWVAPLLGLDAASLFIGLVIGLVVAVGYLLVRVLEPVERGIAGLNDGTLPSNHPLQQQCKQLLADARAGKALVETLSDSADRNAISAAEVSFAADQVKKRLDQQVEETAQMANYAGQITESVRESSEQATNAATMALQNREVSIEGRQALASAIESVRIVHQQSGENLSLIQALNEKSTKIQGVTSTIQGIAEQTNLLALNAAIEAARAGDQGRGFAVVADEVRQLAGRTAQATSEVAVTLEEIQGDTAVIVARIEDLARSVEQGLESVEGVGVQLDLIRDQSDRVQQQVARIAEIDQNNEQSLEQVFSAIESVRDHIAESDTSVASLADQASTLMELAEKANAAFALNSSQSYHRTFFDQARSGAGQIGKLFENAILEGKLTEVALFDKKREPIPKTDPQQYSSSYDRYTDQVLPSVQEAIKNSQDAIVFAIGCAPDGYVPTHNRDFAHPPTGNRDVDLVKSRSKRLFNDRTGIRCGSHTEDMLLQTYRRDTGEIMHDLSVPIYVNGKHWGGFRVGYRPSGH</sequence>
<dbReference type="GO" id="GO:0016020">
    <property type="term" value="C:membrane"/>
    <property type="evidence" value="ECO:0007669"/>
    <property type="project" value="UniProtKB-SubCell"/>
</dbReference>
<dbReference type="PANTHER" id="PTHR32089:SF120">
    <property type="entry name" value="METHYL-ACCEPTING CHEMOTAXIS PROTEIN TLPQ"/>
    <property type="match status" value="1"/>
</dbReference>
<name>A0A2T1KDW8_9GAMM</name>
<keyword evidence="3 9" id="KW-0812">Transmembrane</keyword>
<dbReference type="AlphaFoldDB" id="A0A2T1KDW8"/>
<dbReference type="EMBL" id="PXNN01000013">
    <property type="protein sequence ID" value="PSF07953.1"/>
    <property type="molecule type" value="Genomic_DNA"/>
</dbReference>
<dbReference type="RefSeq" id="WP_106671838.1">
    <property type="nucleotide sequence ID" value="NZ_BMFE01000001.1"/>
</dbReference>
<keyword evidence="12" id="KW-1185">Reference proteome</keyword>
<dbReference type="SMART" id="SM00283">
    <property type="entry name" value="MA"/>
    <property type="match status" value="1"/>
</dbReference>
<dbReference type="PANTHER" id="PTHR32089">
    <property type="entry name" value="METHYL-ACCEPTING CHEMOTAXIS PROTEIN MCPB"/>
    <property type="match status" value="1"/>
</dbReference>
<dbReference type="OrthoDB" id="2489132at2"/>
<organism evidence="11 12">
    <name type="scientific">Marinobacter halophilus</name>
    <dbReference type="NCBI Taxonomy" id="1323740"/>
    <lineage>
        <taxon>Bacteria</taxon>
        <taxon>Pseudomonadati</taxon>
        <taxon>Pseudomonadota</taxon>
        <taxon>Gammaproteobacteria</taxon>
        <taxon>Pseudomonadales</taxon>
        <taxon>Marinobacteraceae</taxon>
        <taxon>Marinobacter</taxon>
    </lineage>
</organism>
<evidence type="ECO:0000256" key="4">
    <source>
        <dbReference type="ARBA" id="ARBA00022989"/>
    </source>
</evidence>
<evidence type="ECO:0000256" key="6">
    <source>
        <dbReference type="ARBA" id="ARBA00023224"/>
    </source>
</evidence>
<feature type="transmembrane region" description="Helical" evidence="9">
    <location>
        <begin position="9"/>
        <end position="28"/>
    </location>
</feature>
<comment type="caution">
    <text evidence="11">The sequence shown here is derived from an EMBL/GenBank/DDBJ whole genome shotgun (WGS) entry which is preliminary data.</text>
</comment>
<feature type="transmembrane region" description="Helical" evidence="9">
    <location>
        <begin position="34"/>
        <end position="54"/>
    </location>
</feature>
<dbReference type="Gene3D" id="1.10.287.950">
    <property type="entry name" value="Methyl-accepting chemotaxis protein"/>
    <property type="match status" value="1"/>
</dbReference>
<evidence type="ECO:0000256" key="3">
    <source>
        <dbReference type="ARBA" id="ARBA00022692"/>
    </source>
</evidence>
<evidence type="ECO:0000256" key="8">
    <source>
        <dbReference type="PROSITE-ProRule" id="PRU00284"/>
    </source>
</evidence>
<evidence type="ECO:0000313" key="12">
    <source>
        <dbReference type="Proteomes" id="UP000238385"/>
    </source>
</evidence>
<protein>
    <submittedName>
        <fullName evidence="11">Methyl-accepting chemotaxis protein</fullName>
    </submittedName>
</protein>
<keyword evidence="2" id="KW-0145">Chemotaxis</keyword>
<dbReference type="GO" id="GO:0007165">
    <property type="term" value="P:signal transduction"/>
    <property type="evidence" value="ECO:0007669"/>
    <property type="project" value="UniProtKB-KW"/>
</dbReference>
<keyword evidence="6 8" id="KW-0807">Transducer</keyword>
<evidence type="ECO:0000313" key="11">
    <source>
        <dbReference type="EMBL" id="PSF07953.1"/>
    </source>
</evidence>
<evidence type="ECO:0000256" key="2">
    <source>
        <dbReference type="ARBA" id="ARBA00022500"/>
    </source>
</evidence>
<comment type="similarity">
    <text evidence="7">Belongs to the methyl-accepting chemotaxis (MCP) protein family.</text>
</comment>
<dbReference type="Proteomes" id="UP000238385">
    <property type="component" value="Unassembled WGS sequence"/>
</dbReference>
<evidence type="ECO:0000256" key="9">
    <source>
        <dbReference type="SAM" id="Phobius"/>
    </source>
</evidence>
<evidence type="ECO:0000256" key="5">
    <source>
        <dbReference type="ARBA" id="ARBA00023136"/>
    </source>
</evidence>
<evidence type="ECO:0000259" key="10">
    <source>
        <dbReference type="PROSITE" id="PS50111"/>
    </source>
</evidence>
<keyword evidence="4 9" id="KW-1133">Transmembrane helix</keyword>